<protein>
    <recommendedName>
        <fullName evidence="8 9">Glutamyl-tRNA reductase</fullName>
        <shortName evidence="9">GluTR</shortName>
        <ecNumber evidence="3 9">1.2.1.70</ecNumber>
    </recommendedName>
</protein>
<feature type="binding site" evidence="9 12">
    <location>
        <begin position="187"/>
        <end position="192"/>
    </location>
    <ligand>
        <name>NADP(+)</name>
        <dbReference type="ChEBI" id="CHEBI:58349"/>
    </ligand>
</feature>
<feature type="binding site" evidence="9 11">
    <location>
        <begin position="112"/>
        <end position="114"/>
    </location>
    <ligand>
        <name>substrate</name>
    </ligand>
</feature>
<evidence type="ECO:0000259" key="17">
    <source>
        <dbReference type="Pfam" id="PF05201"/>
    </source>
</evidence>
<dbReference type="InterPro" id="IPR015896">
    <property type="entry name" value="4pyrrol_synth_GluRdtase_dimer"/>
</dbReference>
<dbReference type="RefSeq" id="WP_123211376.1">
    <property type="nucleotide sequence ID" value="NZ_RJVO01000003.1"/>
</dbReference>
<sequence length="421" mass="46487">MSLITLGLSHHSASVETRGRLAFTDAELPQALTRLRGLPGVCEAAILSTCNRTEIFTVAEPEHESRLAEWWRRERQAEAGVLEKHLYVHRDLSSVLHSLRVASGLDSMVVGEPQILGQMKQAYAVASETRTLGPVLSRLFQHSFAVAKRVRTDTEIGAHPVSAAYAAVQIAKRIFTDFSRQTALLIGAGETIRLFARHLRGQGIGRMIIANRSIENAQNLARELGAFACSLDDIPSHLADADLVVSSTAARGYLIGRPQMELALSRRRRKPVFLIDLAVPADLDPKIRELEDCYLYTVDDLRAVISENLKARATAAQQAEAMLEEHAREFSRWLESRDSAPTIRALRQQARSYRDEVLDKARRKLAGGEPAEAVMQFVADTLANKLLHAPSAALKRADAVEQALLLNAAQTLFDLPTESDH</sequence>
<comment type="subunit">
    <text evidence="9">Homodimer.</text>
</comment>
<evidence type="ECO:0000256" key="13">
    <source>
        <dbReference type="PIRSR" id="PIRSR000445-4"/>
    </source>
</evidence>
<dbReference type="SUPFAM" id="SSF69742">
    <property type="entry name" value="Glutamyl tRNA-reductase catalytic, N-terminal domain"/>
    <property type="match status" value="1"/>
</dbReference>
<dbReference type="GO" id="GO:0019353">
    <property type="term" value="P:protoporphyrinogen IX biosynthetic process from glutamate"/>
    <property type="evidence" value="ECO:0007669"/>
    <property type="project" value="TreeGrafter"/>
</dbReference>
<reference evidence="18 19" key="1">
    <citation type="submission" date="2018-10" db="EMBL/GenBank/DDBJ databases">
        <authorList>
            <person name="Chen W.-M."/>
        </authorList>
    </citation>
    <scope>NUCLEOTIDE SEQUENCE [LARGE SCALE GENOMIC DNA]</scope>
    <source>
        <strain evidence="18 19">THS-13</strain>
    </source>
</reference>
<dbReference type="InterPro" id="IPR015895">
    <property type="entry name" value="4pyrrol_synth_GluRdtase_N"/>
</dbReference>
<dbReference type="HAMAP" id="MF_00087">
    <property type="entry name" value="Glu_tRNA_reductase"/>
    <property type="match status" value="1"/>
</dbReference>
<dbReference type="Gene3D" id="3.30.460.30">
    <property type="entry name" value="Glutamyl-tRNA reductase, N-terminal domain"/>
    <property type="match status" value="1"/>
</dbReference>
<feature type="binding site" evidence="9 11">
    <location>
        <position position="118"/>
    </location>
    <ligand>
        <name>substrate</name>
    </ligand>
</feature>
<gene>
    <name evidence="9" type="primary">hemA</name>
    <name evidence="18" type="ORF">ED208_08050</name>
</gene>
<dbReference type="EC" id="1.2.1.70" evidence="3 9"/>
<dbReference type="InterPro" id="IPR006151">
    <property type="entry name" value="Shikm_DH/Glu-tRNA_Rdtase"/>
</dbReference>
<evidence type="ECO:0000256" key="9">
    <source>
        <dbReference type="HAMAP-Rule" id="MF_00087"/>
    </source>
</evidence>
<evidence type="ECO:0000256" key="4">
    <source>
        <dbReference type="ARBA" id="ARBA00022857"/>
    </source>
</evidence>
<dbReference type="Pfam" id="PF00745">
    <property type="entry name" value="GlutR_dimer"/>
    <property type="match status" value="1"/>
</dbReference>
<evidence type="ECO:0000256" key="7">
    <source>
        <dbReference type="ARBA" id="ARBA00047464"/>
    </source>
</evidence>
<dbReference type="InterPro" id="IPR036291">
    <property type="entry name" value="NAD(P)-bd_dom_sf"/>
</dbReference>
<evidence type="ECO:0000256" key="10">
    <source>
        <dbReference type="PIRSR" id="PIRSR000445-1"/>
    </source>
</evidence>
<comment type="caution">
    <text evidence="18">The sequence shown here is derived from an EMBL/GenBank/DDBJ whole genome shotgun (WGS) entry which is preliminary data.</text>
</comment>
<dbReference type="GO" id="GO:0050661">
    <property type="term" value="F:NADP binding"/>
    <property type="evidence" value="ECO:0007669"/>
    <property type="project" value="InterPro"/>
</dbReference>
<evidence type="ECO:0000256" key="11">
    <source>
        <dbReference type="PIRSR" id="PIRSR000445-2"/>
    </source>
</evidence>
<feature type="domain" description="Quinate/shikimate 5-dehydrogenase/glutamyl-tRNA reductase" evidence="16">
    <location>
        <begin position="170"/>
        <end position="304"/>
    </location>
</feature>
<evidence type="ECO:0000259" key="15">
    <source>
        <dbReference type="Pfam" id="PF00745"/>
    </source>
</evidence>
<comment type="pathway">
    <text evidence="1 9 14">Porphyrin-containing compound metabolism; protoporphyrin-IX biosynthesis; 5-aminolevulinate from L-glutamyl-tRNA(Glu): step 1/2.</text>
</comment>
<dbReference type="EMBL" id="RJVO01000003">
    <property type="protein sequence ID" value="ROH90921.1"/>
    <property type="molecule type" value="Genomic_DNA"/>
</dbReference>
<dbReference type="UniPathway" id="UPA00251">
    <property type="reaction ID" value="UER00316"/>
</dbReference>
<dbReference type="GO" id="GO:0008883">
    <property type="term" value="F:glutamyl-tRNA reductase activity"/>
    <property type="evidence" value="ECO:0007669"/>
    <property type="project" value="UniProtKB-UniRule"/>
</dbReference>
<dbReference type="SUPFAM" id="SSF51735">
    <property type="entry name" value="NAD(P)-binding Rossmann-fold domains"/>
    <property type="match status" value="1"/>
</dbReference>
<feature type="domain" description="Glutamyl-tRNA reductase N-terminal" evidence="17">
    <location>
        <begin position="6"/>
        <end position="154"/>
    </location>
</feature>
<dbReference type="InterPro" id="IPR000343">
    <property type="entry name" value="4pyrrol_synth_GluRdtase"/>
</dbReference>
<organism evidence="18 19">
    <name type="scientific">Stagnimonas aquatica</name>
    <dbReference type="NCBI Taxonomy" id="2689987"/>
    <lineage>
        <taxon>Bacteria</taxon>
        <taxon>Pseudomonadati</taxon>
        <taxon>Pseudomonadota</taxon>
        <taxon>Gammaproteobacteria</taxon>
        <taxon>Nevskiales</taxon>
        <taxon>Nevskiaceae</taxon>
        <taxon>Stagnimonas</taxon>
    </lineage>
</organism>
<evidence type="ECO:0000256" key="1">
    <source>
        <dbReference type="ARBA" id="ARBA00005059"/>
    </source>
</evidence>
<feature type="domain" description="Tetrapyrrole biosynthesis glutamyl-tRNA reductase dimerisation" evidence="15">
    <location>
        <begin position="318"/>
        <end position="415"/>
    </location>
</feature>
<evidence type="ECO:0000313" key="18">
    <source>
        <dbReference type="EMBL" id="ROH90921.1"/>
    </source>
</evidence>
<accession>A0A3N0VDZ5</accession>
<evidence type="ECO:0000256" key="2">
    <source>
        <dbReference type="ARBA" id="ARBA00005916"/>
    </source>
</evidence>
<comment type="catalytic activity">
    <reaction evidence="7 9 14">
        <text>(S)-4-amino-5-oxopentanoate + tRNA(Glu) + NADP(+) = L-glutamyl-tRNA(Glu) + NADPH + H(+)</text>
        <dbReference type="Rhea" id="RHEA:12344"/>
        <dbReference type="Rhea" id="RHEA-COMP:9663"/>
        <dbReference type="Rhea" id="RHEA-COMP:9680"/>
        <dbReference type="ChEBI" id="CHEBI:15378"/>
        <dbReference type="ChEBI" id="CHEBI:57501"/>
        <dbReference type="ChEBI" id="CHEBI:57783"/>
        <dbReference type="ChEBI" id="CHEBI:58349"/>
        <dbReference type="ChEBI" id="CHEBI:78442"/>
        <dbReference type="ChEBI" id="CHEBI:78520"/>
        <dbReference type="EC" id="1.2.1.70"/>
    </reaction>
</comment>
<dbReference type="FunFam" id="3.30.460.30:FF:000001">
    <property type="entry name" value="Glutamyl-tRNA reductase"/>
    <property type="match status" value="1"/>
</dbReference>
<comment type="function">
    <text evidence="9">Catalyzes the NADPH-dependent reduction of glutamyl-tRNA(Glu) to glutamate 1-semialdehyde (GSA).</text>
</comment>
<evidence type="ECO:0000259" key="16">
    <source>
        <dbReference type="Pfam" id="PF01488"/>
    </source>
</evidence>
<proteinExistence type="inferred from homology"/>
<feature type="binding site" evidence="9 11">
    <location>
        <begin position="49"/>
        <end position="52"/>
    </location>
    <ligand>
        <name>substrate</name>
    </ligand>
</feature>
<dbReference type="Proteomes" id="UP000282106">
    <property type="component" value="Unassembled WGS sequence"/>
</dbReference>
<dbReference type="PIRSF" id="PIRSF000445">
    <property type="entry name" value="4pyrrol_synth_GluRdtase"/>
    <property type="match status" value="1"/>
</dbReference>
<dbReference type="InterPro" id="IPR036453">
    <property type="entry name" value="GluRdtase_dimer_dom_sf"/>
</dbReference>
<feature type="active site" description="Nucleophile" evidence="9 10">
    <location>
        <position position="50"/>
    </location>
</feature>
<dbReference type="FunCoup" id="A0A3N0VDZ5">
    <property type="interactions" value="367"/>
</dbReference>
<dbReference type="AlphaFoldDB" id="A0A3N0VDZ5"/>
<comment type="domain">
    <text evidence="9">Possesses an unusual extended V-shaped dimeric structure with each monomer consisting of three distinct domains arranged along a curved 'spinal' alpha-helix. The N-terminal catalytic domain specifically recognizes the glutamate moiety of the substrate. The second domain is the NADPH-binding domain, and the third C-terminal domain is responsible for dimerization.</text>
</comment>
<evidence type="ECO:0000313" key="19">
    <source>
        <dbReference type="Proteomes" id="UP000282106"/>
    </source>
</evidence>
<evidence type="ECO:0000256" key="14">
    <source>
        <dbReference type="RuleBase" id="RU000584"/>
    </source>
</evidence>
<evidence type="ECO:0000256" key="6">
    <source>
        <dbReference type="ARBA" id="ARBA00023244"/>
    </source>
</evidence>
<dbReference type="FunFam" id="3.40.50.720:FF:000031">
    <property type="entry name" value="Glutamyl-tRNA reductase"/>
    <property type="match status" value="1"/>
</dbReference>
<keyword evidence="6 9" id="KW-0627">Porphyrin biosynthesis</keyword>
<dbReference type="InParanoid" id="A0A3N0VDZ5"/>
<dbReference type="Pfam" id="PF05201">
    <property type="entry name" value="GlutR_N"/>
    <property type="match status" value="1"/>
</dbReference>
<comment type="similarity">
    <text evidence="2 9 14">Belongs to the glutamyl-tRNA reductase family.</text>
</comment>
<dbReference type="Gene3D" id="3.40.50.720">
    <property type="entry name" value="NAD(P)-binding Rossmann-like Domain"/>
    <property type="match status" value="1"/>
</dbReference>
<evidence type="ECO:0000256" key="3">
    <source>
        <dbReference type="ARBA" id="ARBA00012970"/>
    </source>
</evidence>
<dbReference type="Pfam" id="PF01488">
    <property type="entry name" value="Shikimate_DH"/>
    <property type="match status" value="1"/>
</dbReference>
<evidence type="ECO:0000256" key="5">
    <source>
        <dbReference type="ARBA" id="ARBA00023002"/>
    </source>
</evidence>
<dbReference type="SUPFAM" id="SSF69075">
    <property type="entry name" value="Glutamyl tRNA-reductase dimerization domain"/>
    <property type="match status" value="1"/>
</dbReference>
<feature type="binding site" evidence="9 11">
    <location>
        <position position="107"/>
    </location>
    <ligand>
        <name>substrate</name>
    </ligand>
</feature>
<evidence type="ECO:0000256" key="8">
    <source>
        <dbReference type="ARBA" id="ARBA00068659"/>
    </source>
</evidence>
<keyword evidence="19" id="KW-1185">Reference proteome</keyword>
<dbReference type="InterPro" id="IPR036343">
    <property type="entry name" value="GluRdtase_N_sf"/>
</dbReference>
<feature type="site" description="Important for activity" evidence="9 13">
    <location>
        <position position="97"/>
    </location>
</feature>
<comment type="miscellaneous">
    <text evidence="9">During catalysis, the active site Cys acts as a nucleophile attacking the alpha-carbonyl group of tRNA-bound glutamate with the formation of a thioester intermediate between enzyme and glutamate, and the concomitant release of tRNA(Glu). The thioester intermediate is finally reduced by direct hydride transfer from NADPH, to form the product GSA.</text>
</comment>
<keyword evidence="4 9" id="KW-0521">NADP</keyword>
<evidence type="ECO:0000256" key="12">
    <source>
        <dbReference type="PIRSR" id="PIRSR000445-3"/>
    </source>
</evidence>
<dbReference type="PANTHER" id="PTHR43013">
    <property type="entry name" value="GLUTAMYL-TRNA REDUCTASE"/>
    <property type="match status" value="1"/>
</dbReference>
<dbReference type="CDD" id="cd05213">
    <property type="entry name" value="NAD_bind_Glutamyl_tRNA_reduct"/>
    <property type="match status" value="1"/>
</dbReference>
<keyword evidence="5 9" id="KW-0560">Oxidoreductase</keyword>
<dbReference type="NCBIfam" id="TIGR01035">
    <property type="entry name" value="hemA"/>
    <property type="match status" value="1"/>
</dbReference>
<name>A0A3N0VDZ5_9GAMM</name>
<dbReference type="PANTHER" id="PTHR43013:SF1">
    <property type="entry name" value="GLUTAMYL-TRNA REDUCTASE"/>
    <property type="match status" value="1"/>
</dbReference>